<dbReference type="EMBL" id="KZ302472">
    <property type="protein sequence ID" value="PFH45242.1"/>
    <property type="molecule type" value="Genomic_DNA"/>
</dbReference>
<organism evidence="1 2">
    <name type="scientific">Amanita thiersii Skay4041</name>
    <dbReference type="NCBI Taxonomy" id="703135"/>
    <lineage>
        <taxon>Eukaryota</taxon>
        <taxon>Fungi</taxon>
        <taxon>Dikarya</taxon>
        <taxon>Basidiomycota</taxon>
        <taxon>Agaricomycotina</taxon>
        <taxon>Agaricomycetes</taxon>
        <taxon>Agaricomycetidae</taxon>
        <taxon>Agaricales</taxon>
        <taxon>Pluteineae</taxon>
        <taxon>Amanitaceae</taxon>
        <taxon>Amanita</taxon>
    </lineage>
</organism>
<sequence length="262" mass="29958">MDAVANETPLPDKWVFMDEKGHKRLTYTWLSGNSSPKKSVAPTTSFSPLIGQKCPLETDYLEDISYRDKLDAIKYHMPLPKSTVEANLNAWTETINKFLDITQPLHPEISPMTLCTTVLHAAEKLMKWDEVNLTQSASSQDTVMQDLNTNLSKTELIRKTTTIWWNMAKTLWQDNILTCNQEMLDQATHLLLLDDTTHKFAMMSEAQVYDMELNWYDSIIGKITELNENASKAIKDIQSKSNVATNKEKIDLIKQQGWETAK</sequence>
<evidence type="ECO:0000313" key="1">
    <source>
        <dbReference type="EMBL" id="PFH45242.1"/>
    </source>
</evidence>
<name>A0A2A9NC16_9AGAR</name>
<proteinExistence type="predicted"/>
<evidence type="ECO:0000313" key="2">
    <source>
        <dbReference type="Proteomes" id="UP000242287"/>
    </source>
</evidence>
<reference evidence="1 2" key="1">
    <citation type="submission" date="2014-02" db="EMBL/GenBank/DDBJ databases">
        <title>Transposable element dynamics among asymbiotic and ectomycorrhizal Amanita fungi.</title>
        <authorList>
            <consortium name="DOE Joint Genome Institute"/>
            <person name="Hess J."/>
            <person name="Skrede I."/>
            <person name="Wolfe B."/>
            <person name="LaButti K."/>
            <person name="Ohm R.A."/>
            <person name="Grigoriev I.V."/>
            <person name="Pringle A."/>
        </authorList>
    </citation>
    <scope>NUCLEOTIDE SEQUENCE [LARGE SCALE GENOMIC DNA]</scope>
    <source>
        <strain evidence="1 2">SKay4041</strain>
    </source>
</reference>
<accession>A0A2A9NC16</accession>
<gene>
    <name evidence="1" type="ORF">AMATHDRAFT_9668</name>
</gene>
<keyword evidence="2" id="KW-1185">Reference proteome</keyword>
<protein>
    <submittedName>
        <fullName evidence="1">Uncharacterized protein</fullName>
    </submittedName>
</protein>
<dbReference type="AlphaFoldDB" id="A0A2A9NC16"/>
<dbReference type="Proteomes" id="UP000242287">
    <property type="component" value="Unassembled WGS sequence"/>
</dbReference>